<dbReference type="PANTHER" id="PTHR33992:SF1">
    <property type="entry name" value="RIBONUCLEASE P PROTEIN COMPONENT"/>
    <property type="match status" value="1"/>
</dbReference>
<comment type="similarity">
    <text evidence="6">Belongs to the RnpA family.</text>
</comment>
<dbReference type="GO" id="GO:0004526">
    <property type="term" value="F:ribonuclease P activity"/>
    <property type="evidence" value="ECO:0007669"/>
    <property type="project" value="UniProtKB-UniRule"/>
</dbReference>
<dbReference type="STRING" id="39492.ERS852540_00855"/>
<keyword evidence="3 6" id="KW-0255">Endonuclease</keyword>
<dbReference type="EC" id="3.1.26.5" evidence="6 7"/>
<name>A0A174ZAK8_9FIRM</name>
<dbReference type="InterPro" id="IPR014721">
    <property type="entry name" value="Ribsml_uS5_D2-typ_fold_subgr"/>
</dbReference>
<dbReference type="InterPro" id="IPR000100">
    <property type="entry name" value="RNase_P"/>
</dbReference>
<comment type="function">
    <text evidence="6">RNaseP catalyzes the removal of the 5'-leader sequence from pre-tRNA to produce the mature 5'-terminus. It can also cleave other RNA substrates such as 4.5S RNA. The protein component plays an auxiliary but essential role in vivo by binding to the 5'-leader sequence and broadening the substrate specificity of the ribozyme.</text>
</comment>
<dbReference type="GO" id="GO:0042781">
    <property type="term" value="F:3'-tRNA processing endoribonuclease activity"/>
    <property type="evidence" value="ECO:0007669"/>
    <property type="project" value="TreeGrafter"/>
</dbReference>
<keyword evidence="2 6" id="KW-0540">Nuclease</keyword>
<evidence type="ECO:0000256" key="1">
    <source>
        <dbReference type="ARBA" id="ARBA00022694"/>
    </source>
</evidence>
<evidence type="ECO:0000256" key="4">
    <source>
        <dbReference type="ARBA" id="ARBA00022801"/>
    </source>
</evidence>
<accession>A0A174ZAK8</accession>
<dbReference type="Proteomes" id="UP000095662">
    <property type="component" value="Unassembled WGS sequence"/>
</dbReference>
<evidence type="ECO:0000256" key="7">
    <source>
        <dbReference type="NCBIfam" id="TIGR00188"/>
    </source>
</evidence>
<keyword evidence="4 6" id="KW-0378">Hydrolase</keyword>
<dbReference type="AlphaFoldDB" id="A0A174ZAK8"/>
<proteinExistence type="inferred from homology"/>
<dbReference type="PANTHER" id="PTHR33992">
    <property type="entry name" value="RIBONUCLEASE P PROTEIN COMPONENT"/>
    <property type="match status" value="1"/>
</dbReference>
<dbReference type="SUPFAM" id="SSF54211">
    <property type="entry name" value="Ribosomal protein S5 domain 2-like"/>
    <property type="match status" value="1"/>
</dbReference>
<dbReference type="OrthoDB" id="9810867at2"/>
<dbReference type="NCBIfam" id="TIGR00188">
    <property type="entry name" value="rnpA"/>
    <property type="match status" value="1"/>
</dbReference>
<dbReference type="Pfam" id="PF00825">
    <property type="entry name" value="Ribonuclease_P"/>
    <property type="match status" value="1"/>
</dbReference>
<evidence type="ECO:0000256" key="5">
    <source>
        <dbReference type="ARBA" id="ARBA00022884"/>
    </source>
</evidence>
<dbReference type="HAMAP" id="MF_00227">
    <property type="entry name" value="RNase_P"/>
    <property type="match status" value="1"/>
</dbReference>
<sequence length="129" mass="15302">MNEYAKKYVCIKKDKEFRFLFKKGDSIVTDAFVCYARESKRRVNRIGIVTGKKVGNAVKRSRARRVIREAFRLIEPLLREKIQKRYDFIFVARAKTPAMKSTEVYLRMEKQLLKRYAPPANNQPNKIQK</sequence>
<comment type="subunit">
    <text evidence="6">Consists of a catalytic RNA component (M1 or rnpB) and a protein subunit.</text>
</comment>
<evidence type="ECO:0000256" key="6">
    <source>
        <dbReference type="HAMAP-Rule" id="MF_00227"/>
    </source>
</evidence>
<evidence type="ECO:0000256" key="2">
    <source>
        <dbReference type="ARBA" id="ARBA00022722"/>
    </source>
</evidence>
<evidence type="ECO:0000313" key="9">
    <source>
        <dbReference type="Proteomes" id="UP000095662"/>
    </source>
</evidence>
<evidence type="ECO:0000313" key="8">
    <source>
        <dbReference type="EMBL" id="CUQ84343.1"/>
    </source>
</evidence>
<protein>
    <recommendedName>
        <fullName evidence="6 7">Ribonuclease P protein component</fullName>
        <shortName evidence="6">RNase P protein</shortName>
        <shortName evidence="6">RNaseP protein</shortName>
        <ecNumber evidence="6 7">3.1.26.5</ecNumber>
    </recommendedName>
    <alternativeName>
        <fullName evidence="6">Protein C5</fullName>
    </alternativeName>
</protein>
<dbReference type="EMBL" id="CZBY01000005">
    <property type="protein sequence ID" value="CUQ84343.1"/>
    <property type="molecule type" value="Genomic_DNA"/>
</dbReference>
<gene>
    <name evidence="6 8" type="primary">rnpA</name>
    <name evidence="8" type="ORF">ERS852540_00855</name>
</gene>
<keyword evidence="5 6" id="KW-0694">RNA-binding</keyword>
<dbReference type="InterPro" id="IPR020568">
    <property type="entry name" value="Ribosomal_Su5_D2-typ_SF"/>
</dbReference>
<dbReference type="Gene3D" id="3.30.230.10">
    <property type="match status" value="1"/>
</dbReference>
<dbReference type="GO" id="GO:0030677">
    <property type="term" value="C:ribonuclease P complex"/>
    <property type="evidence" value="ECO:0007669"/>
    <property type="project" value="TreeGrafter"/>
</dbReference>
<dbReference type="GO" id="GO:0000049">
    <property type="term" value="F:tRNA binding"/>
    <property type="evidence" value="ECO:0007669"/>
    <property type="project" value="UniProtKB-UniRule"/>
</dbReference>
<dbReference type="GO" id="GO:0001682">
    <property type="term" value="P:tRNA 5'-leader removal"/>
    <property type="evidence" value="ECO:0007669"/>
    <property type="project" value="UniProtKB-UniRule"/>
</dbReference>
<evidence type="ECO:0000256" key="3">
    <source>
        <dbReference type="ARBA" id="ARBA00022759"/>
    </source>
</evidence>
<reference evidence="8 9" key="1">
    <citation type="submission" date="2015-09" db="EMBL/GenBank/DDBJ databases">
        <authorList>
            <consortium name="Pathogen Informatics"/>
        </authorList>
    </citation>
    <scope>NUCLEOTIDE SEQUENCE [LARGE SCALE GENOMIC DNA]</scope>
    <source>
        <strain evidence="8 9">2789STDY5834928</strain>
    </source>
</reference>
<comment type="catalytic activity">
    <reaction evidence="6">
        <text>Endonucleolytic cleavage of RNA, removing 5'-extranucleotides from tRNA precursor.</text>
        <dbReference type="EC" id="3.1.26.5"/>
    </reaction>
</comment>
<organism evidence="8 9">
    <name type="scientific">[Eubacterium] siraeum</name>
    <dbReference type="NCBI Taxonomy" id="39492"/>
    <lineage>
        <taxon>Bacteria</taxon>
        <taxon>Bacillati</taxon>
        <taxon>Bacillota</taxon>
        <taxon>Clostridia</taxon>
        <taxon>Eubacteriales</taxon>
        <taxon>Oscillospiraceae</taxon>
        <taxon>Oscillospiraceae incertae sedis</taxon>
    </lineage>
</organism>
<keyword evidence="1 6" id="KW-0819">tRNA processing</keyword>